<dbReference type="GO" id="GO:0020037">
    <property type="term" value="F:heme binding"/>
    <property type="evidence" value="ECO:0007669"/>
    <property type="project" value="InterPro"/>
</dbReference>
<dbReference type="InterPro" id="IPR029467">
    <property type="entry name" value="Cyt_c7-like"/>
</dbReference>
<reference evidence="5" key="1">
    <citation type="submission" date="2021-05" db="EMBL/GenBank/DDBJ databases">
        <title>Complete genome sequence of the cellulolytic planctomycete Telmatocola sphagniphila SP2T and characterization of the first cellulase from planctomycetes.</title>
        <authorList>
            <person name="Rakitin A.L."/>
            <person name="Beletsky A.V."/>
            <person name="Naumoff D.G."/>
            <person name="Kulichevskaya I.S."/>
            <person name="Mardanov A.V."/>
            <person name="Ravin N.V."/>
            <person name="Dedysh S.N."/>
        </authorList>
    </citation>
    <scope>NUCLEOTIDE SEQUENCE</scope>
    <source>
        <strain evidence="5">SP2T</strain>
    </source>
</reference>
<keyword evidence="3" id="KW-0812">Transmembrane</keyword>
<accession>A0A8E6EZ15</accession>
<comment type="cofactor">
    <cofactor evidence="2">
        <name>heme c</name>
        <dbReference type="ChEBI" id="CHEBI:61717"/>
    </cofactor>
    <text evidence="2">Binds 4 heme c groups covalently per monomer.</text>
</comment>
<dbReference type="KEGG" id="tsph:KIH39_04925"/>
<feature type="binding site" description="axial binding residue" evidence="2">
    <location>
        <position position="65"/>
    </location>
    <ligand>
        <name>heme c</name>
        <dbReference type="ChEBI" id="CHEBI:61717"/>
        <label>1</label>
    </ligand>
    <ligandPart>
        <name>Fe</name>
        <dbReference type="ChEBI" id="CHEBI:18248"/>
    </ligandPart>
</feature>
<feature type="binding site" description="axial binding residue" evidence="2">
    <location>
        <position position="86"/>
    </location>
    <ligand>
        <name>heme c</name>
        <dbReference type="ChEBI" id="CHEBI:61717"/>
        <label>2</label>
    </ligand>
    <ligandPart>
        <name>Fe</name>
        <dbReference type="ChEBI" id="CHEBI:18248"/>
    </ligandPart>
</feature>
<keyword evidence="1 2" id="KW-0479">Metal-binding</keyword>
<feature type="binding site" description="axial binding residue" evidence="2">
    <location>
        <position position="69"/>
    </location>
    <ligand>
        <name>heme c</name>
        <dbReference type="ChEBI" id="CHEBI:61717"/>
        <label>2</label>
    </ligand>
    <ligandPart>
        <name>Fe</name>
        <dbReference type="ChEBI" id="CHEBI:18248"/>
    </ligandPart>
</feature>
<evidence type="ECO:0000313" key="6">
    <source>
        <dbReference type="Proteomes" id="UP000676194"/>
    </source>
</evidence>
<gene>
    <name evidence="5" type="ORF">KIH39_04925</name>
</gene>
<sequence length="217" mass="24292">MPAIFSRSIDTTIRQAGLAAGLAVTLFVLGFYYYVQPSYTRVGYQPEQPVPFSHQIHAGQLGMDCRYCHQNVENSPHATVPTSQTCMNCHNPEKANVKGASPLLSLVRESYRSGKPVEWKKIHKIPEYAYFNHSVHVARGVGCVSCHGQINEMKVVYEEKALSMGWCLHCHYNAEVHLRPREEVTNMLYKSTSDSEGADLKQKLGINPPNNCGGCHR</sequence>
<keyword evidence="3" id="KW-0472">Membrane</keyword>
<keyword evidence="6" id="KW-1185">Reference proteome</keyword>
<dbReference type="PRINTS" id="PR00609">
    <property type="entry name" value="CYTOCHROMEC3"/>
</dbReference>
<dbReference type="Pfam" id="PF14522">
    <property type="entry name" value="Cytochrome_C7"/>
    <property type="match status" value="2"/>
</dbReference>
<protein>
    <submittedName>
        <fullName evidence="5">Cytochrome c3 family protein</fullName>
    </submittedName>
</protein>
<feature type="domain" description="Cytochrome c7-like" evidence="4">
    <location>
        <begin position="51"/>
        <end position="96"/>
    </location>
</feature>
<evidence type="ECO:0000256" key="1">
    <source>
        <dbReference type="ARBA" id="ARBA00022723"/>
    </source>
</evidence>
<keyword evidence="3" id="KW-1133">Transmembrane helix</keyword>
<feature type="binding site" description="axial binding residue" evidence="2">
    <location>
        <position position="57"/>
    </location>
    <ligand>
        <name>heme c</name>
        <dbReference type="ChEBI" id="CHEBI:61717"/>
        <label>1</label>
    </ligand>
    <ligandPart>
        <name>Fe</name>
        <dbReference type="ChEBI" id="CHEBI:18248"/>
    </ligandPart>
</feature>
<feature type="binding site" description="axial binding residue" evidence="2">
    <location>
        <position position="54"/>
    </location>
    <ligand>
        <name>heme c</name>
        <dbReference type="ChEBI" id="CHEBI:61717"/>
        <label>3</label>
    </ligand>
    <ligandPart>
        <name>Fe</name>
        <dbReference type="ChEBI" id="CHEBI:18248"/>
    </ligandPart>
</feature>
<feature type="domain" description="Cytochrome c7-like" evidence="4">
    <location>
        <begin position="130"/>
        <end position="217"/>
    </location>
</feature>
<dbReference type="GO" id="GO:0046872">
    <property type="term" value="F:metal ion binding"/>
    <property type="evidence" value="ECO:0007669"/>
    <property type="project" value="UniProtKB-KW"/>
</dbReference>
<keyword evidence="2" id="KW-0408">Iron</keyword>
<dbReference type="RefSeq" id="WP_213498153.1">
    <property type="nucleotide sequence ID" value="NZ_CP074694.1"/>
</dbReference>
<feature type="transmembrane region" description="Helical" evidence="3">
    <location>
        <begin position="16"/>
        <end position="35"/>
    </location>
</feature>
<dbReference type="InterPro" id="IPR002322">
    <property type="entry name" value="Cyt_c_III"/>
</dbReference>
<proteinExistence type="predicted"/>
<dbReference type="PANTHER" id="PTHR39425:SF1">
    <property type="entry name" value="CYTOCHROME C7-LIKE DOMAIN-CONTAINING PROTEIN"/>
    <property type="match status" value="1"/>
</dbReference>
<evidence type="ECO:0000313" key="5">
    <source>
        <dbReference type="EMBL" id="QVL33263.1"/>
    </source>
</evidence>
<dbReference type="Gene3D" id="3.90.10.10">
    <property type="entry name" value="Cytochrome C3"/>
    <property type="match status" value="2"/>
</dbReference>
<dbReference type="PANTHER" id="PTHR39425">
    <property type="entry name" value="LIPOPROTEIN CYTOCHROME C"/>
    <property type="match status" value="1"/>
</dbReference>
<organism evidence="5 6">
    <name type="scientific">Telmatocola sphagniphila</name>
    <dbReference type="NCBI Taxonomy" id="1123043"/>
    <lineage>
        <taxon>Bacteria</taxon>
        <taxon>Pseudomonadati</taxon>
        <taxon>Planctomycetota</taxon>
        <taxon>Planctomycetia</taxon>
        <taxon>Gemmatales</taxon>
        <taxon>Gemmataceae</taxon>
    </lineage>
</organism>
<dbReference type="InterPro" id="IPR036280">
    <property type="entry name" value="Multihaem_cyt_sf"/>
</dbReference>
<dbReference type="CDD" id="cd08168">
    <property type="entry name" value="Cytochrom_C3"/>
    <property type="match status" value="1"/>
</dbReference>
<evidence type="ECO:0000256" key="3">
    <source>
        <dbReference type="SAM" id="Phobius"/>
    </source>
</evidence>
<evidence type="ECO:0000256" key="2">
    <source>
        <dbReference type="PIRSR" id="PIRSR602322-1"/>
    </source>
</evidence>
<dbReference type="Proteomes" id="UP000676194">
    <property type="component" value="Chromosome"/>
</dbReference>
<evidence type="ECO:0000259" key="4">
    <source>
        <dbReference type="Pfam" id="PF14522"/>
    </source>
</evidence>
<dbReference type="GO" id="GO:0009055">
    <property type="term" value="F:electron transfer activity"/>
    <property type="evidence" value="ECO:0007669"/>
    <property type="project" value="InterPro"/>
</dbReference>
<dbReference type="AlphaFoldDB" id="A0A8E6EZ15"/>
<dbReference type="EMBL" id="CP074694">
    <property type="protein sequence ID" value="QVL33263.1"/>
    <property type="molecule type" value="Genomic_DNA"/>
</dbReference>
<keyword evidence="2" id="KW-0349">Heme</keyword>
<dbReference type="SUPFAM" id="SSF48695">
    <property type="entry name" value="Multiheme cytochromes"/>
    <property type="match status" value="1"/>
</dbReference>
<name>A0A8E6EZ15_9BACT</name>
<feature type="binding site" description="axial binding residue" evidence="2">
    <location>
        <position position="68"/>
    </location>
    <ligand>
        <name>heme c</name>
        <dbReference type="ChEBI" id="CHEBI:61717"/>
        <label>1</label>
    </ligand>
    <ligandPart>
        <name>Fe</name>
        <dbReference type="ChEBI" id="CHEBI:18248"/>
    </ligandPart>
</feature>